<keyword evidence="6" id="KW-1185">Reference proteome</keyword>
<dbReference type="InterPro" id="IPR000719">
    <property type="entry name" value="Prot_kinase_dom"/>
</dbReference>
<dbReference type="SUPFAM" id="SSF101898">
    <property type="entry name" value="NHL repeat"/>
    <property type="match status" value="1"/>
</dbReference>
<protein>
    <recommendedName>
        <fullName evidence="4">Protein kinase domain-containing protein</fullName>
    </recommendedName>
</protein>
<name>A0A5M3X064_9ACTN</name>
<keyword evidence="2" id="KW-0547">Nucleotide-binding</keyword>
<dbReference type="InterPro" id="IPR011009">
    <property type="entry name" value="Kinase-like_dom_sf"/>
</dbReference>
<evidence type="ECO:0000313" key="5">
    <source>
        <dbReference type="EMBL" id="GES12103.1"/>
    </source>
</evidence>
<dbReference type="Proteomes" id="UP000331127">
    <property type="component" value="Unassembled WGS sequence"/>
</dbReference>
<evidence type="ECO:0000259" key="4">
    <source>
        <dbReference type="PROSITE" id="PS50011"/>
    </source>
</evidence>
<dbReference type="InterPro" id="IPR051931">
    <property type="entry name" value="PAK3-like"/>
</dbReference>
<proteinExistence type="inferred from homology"/>
<evidence type="ECO:0000313" key="6">
    <source>
        <dbReference type="Proteomes" id="UP000331127"/>
    </source>
</evidence>
<dbReference type="InterPro" id="IPR015943">
    <property type="entry name" value="WD40/YVTN_repeat-like_dom_sf"/>
</dbReference>
<comment type="caution">
    <text evidence="5">The sequence shown here is derived from an EMBL/GenBank/DDBJ whole genome shotgun (WGS) entry which is preliminary data.</text>
</comment>
<dbReference type="InterPro" id="IPR049052">
    <property type="entry name" value="nSTAND1"/>
</dbReference>
<dbReference type="AlphaFoldDB" id="A0A5M3X064"/>
<dbReference type="InterPro" id="IPR011047">
    <property type="entry name" value="Quinoprotein_ADH-like_sf"/>
</dbReference>
<keyword evidence="3" id="KW-0067">ATP-binding</keyword>
<dbReference type="PROSITE" id="PS00108">
    <property type="entry name" value="PROTEIN_KINASE_ST"/>
    <property type="match status" value="1"/>
</dbReference>
<accession>A0A5M3X064</accession>
<dbReference type="Gene3D" id="1.10.510.10">
    <property type="entry name" value="Transferase(Phosphotransferase) domain 1"/>
    <property type="match status" value="1"/>
</dbReference>
<dbReference type="SUPFAM" id="SSF56112">
    <property type="entry name" value="Protein kinase-like (PK-like)"/>
    <property type="match status" value="1"/>
</dbReference>
<reference evidence="5 6" key="1">
    <citation type="submission" date="2019-10" db="EMBL/GenBank/DDBJ databases">
        <title>Whole genome shotgun sequence of Acrocarpospora macrocephala NBRC 16266.</title>
        <authorList>
            <person name="Ichikawa N."/>
            <person name="Kimura A."/>
            <person name="Kitahashi Y."/>
            <person name="Komaki H."/>
            <person name="Oguchi A."/>
        </authorList>
    </citation>
    <scope>NUCLEOTIDE SEQUENCE [LARGE SCALE GENOMIC DNA]</scope>
    <source>
        <strain evidence="5 6">NBRC 16266</strain>
    </source>
</reference>
<comment type="similarity">
    <text evidence="1">Belongs to the protein kinase superfamily. STE Ser/Thr protein kinase family. STE20 subfamily.</text>
</comment>
<dbReference type="SUPFAM" id="SSF50998">
    <property type="entry name" value="Quinoprotein alcohol dehydrogenase-like"/>
    <property type="match status" value="1"/>
</dbReference>
<dbReference type="PANTHER" id="PTHR45832">
    <property type="entry name" value="SERINE/THREONINE-PROTEIN KINASE SAMKA-RELATED-RELATED"/>
    <property type="match status" value="1"/>
</dbReference>
<dbReference type="PANTHER" id="PTHR45832:SF22">
    <property type="entry name" value="SERINE_THREONINE-PROTEIN KINASE SAMKA-RELATED"/>
    <property type="match status" value="1"/>
</dbReference>
<evidence type="ECO:0000256" key="1">
    <source>
        <dbReference type="ARBA" id="ARBA00008874"/>
    </source>
</evidence>
<gene>
    <name evidence="5" type="ORF">Amac_057000</name>
</gene>
<dbReference type="Pfam" id="PF00069">
    <property type="entry name" value="Pkinase"/>
    <property type="match status" value="1"/>
</dbReference>
<evidence type="ECO:0000256" key="3">
    <source>
        <dbReference type="ARBA" id="ARBA00022840"/>
    </source>
</evidence>
<dbReference type="Gene3D" id="3.30.200.20">
    <property type="entry name" value="Phosphorylase Kinase, domain 1"/>
    <property type="match status" value="1"/>
</dbReference>
<dbReference type="Gene3D" id="2.130.10.10">
    <property type="entry name" value="YVTN repeat-like/Quinoprotein amine dehydrogenase"/>
    <property type="match status" value="4"/>
</dbReference>
<dbReference type="SMART" id="SM00220">
    <property type="entry name" value="S_TKc"/>
    <property type="match status" value="1"/>
</dbReference>
<evidence type="ECO:0000256" key="2">
    <source>
        <dbReference type="ARBA" id="ARBA00022741"/>
    </source>
</evidence>
<feature type="domain" description="Protein kinase" evidence="4">
    <location>
        <begin position="20"/>
        <end position="271"/>
    </location>
</feature>
<dbReference type="PROSITE" id="PS50011">
    <property type="entry name" value="PROTEIN_KINASE_DOM"/>
    <property type="match status" value="1"/>
</dbReference>
<sequence>MSGMAASAMLAGDPSRLGDFWLAGRLGAGGQGVVYEAYDVQGTRVAIKVLHPDTAADPDMRSRFGKEVTAARRVASFCTARILAVDLDAPKPYIVSEYIQGPSLRKAVTDGRRFTGDDLHRLATAIATALTAIHDAGVIHRDLKPDNVLLGPDGPRVIDFGIARTLEMSLTATGLVTGTPTYMAPEVFTGQRAGAPADVFSWGAIVVYAANGDDPFEAESLGAVMHRVLATDPDLNNLPPSLRHLVAAALSKDPLARPTARELLLGLITGFDGTQAELLSMGSAEAGLLGLGITADPSLGTLAEDAYGFLNPTERNLVPDFFLRMVAVAETGDITTRPASRKELLDGKTSEEQAALRRVLEVFAYLLAGQGDDLVLSRSALIRAWPRLWSWVADERDGLPAHDMIHKAARHWSDHGRREADVFQGSRLETALRWAATGRRHLTLGKLERDFLDACDTVTRHRVRRRRLLTVTLAALLVLALIGGTIAVRQTWTVTTQREMLALQLAETTAGKLAAEADTMRTTDPARAMLLSVAAWRLAHLPTTRATLQNAWAQRERTAFIDPDTGGETLRQITLDGRRLVSVSPQGVRVYDLRTGQKAGGWDDVGIGDRAFRAIALSADGRYLAVVAGDTIQVWDLTTQRPTAQHKLVAQQHFNGVSYGLSDRWLTISEGQGAQLWDTRTGAMVGGPEPIADTALTSAGDLAAVTLLGETEHFGLLRLPGGKPVAGWHASDTCLSKSSSVAFSPDGHTLACATTSDISLIDVRTGKSLPNQPRADGWDSNGGRIRFSPDGRFIVAIGNSDLRLIRVADGSTLLTYRGAVEAAGFDGMTLRLLSDATVVDVDVSDLLNPVRIPGPPPAYAVFSPDGRFLLTHNEGASSLVLRDAQDGRALGHPLPLASGDTPDPFPVFSGDGRLLAIVEGPSGEFVSVWDTQRRIRTAKIELPKGWYLYSLAMNADGSMLVAGARTITGEDEETRGRLLAWDVKAGRWIRSIDISGDVAVAFRPGSTMVAEVEGPSNRLLDLTTGRETGPGLGPQRVTDPRVSLAFSPDGNTIAIGSSKGLAFWDVRTGQRRGPNLQLSSSDVIFSPKGDVAASVNREFSVQLLDASAPEWLGPPFSGGDTQLLSAAFGSRGTVVHTVDDSGALRDIPVDPSRMAAIVCARVGRTLTPAEWHRYLPDLPYRDPCR</sequence>
<dbReference type="GO" id="GO:0005524">
    <property type="term" value="F:ATP binding"/>
    <property type="evidence" value="ECO:0007669"/>
    <property type="project" value="UniProtKB-KW"/>
</dbReference>
<dbReference type="GO" id="GO:0004672">
    <property type="term" value="F:protein kinase activity"/>
    <property type="evidence" value="ECO:0007669"/>
    <property type="project" value="InterPro"/>
</dbReference>
<dbReference type="InterPro" id="IPR008271">
    <property type="entry name" value="Ser/Thr_kinase_AS"/>
</dbReference>
<dbReference type="Pfam" id="PF20703">
    <property type="entry name" value="nSTAND1"/>
    <property type="match status" value="1"/>
</dbReference>
<organism evidence="5 6">
    <name type="scientific">Acrocarpospora macrocephala</name>
    <dbReference type="NCBI Taxonomy" id="150177"/>
    <lineage>
        <taxon>Bacteria</taxon>
        <taxon>Bacillati</taxon>
        <taxon>Actinomycetota</taxon>
        <taxon>Actinomycetes</taxon>
        <taxon>Streptosporangiales</taxon>
        <taxon>Streptosporangiaceae</taxon>
        <taxon>Acrocarpospora</taxon>
    </lineage>
</organism>
<dbReference type="CDD" id="cd14014">
    <property type="entry name" value="STKc_PknB_like"/>
    <property type="match status" value="1"/>
</dbReference>
<dbReference type="EMBL" id="BLAE01000034">
    <property type="protein sequence ID" value="GES12103.1"/>
    <property type="molecule type" value="Genomic_DNA"/>
</dbReference>